<dbReference type="EMBL" id="JAESVG020000004">
    <property type="protein sequence ID" value="KAG8628134.1"/>
    <property type="molecule type" value="Genomic_DNA"/>
</dbReference>
<keyword evidence="3" id="KW-0677">Repeat</keyword>
<evidence type="ECO:0000256" key="5">
    <source>
        <dbReference type="ARBA" id="ARBA00022786"/>
    </source>
</evidence>
<dbReference type="PROSITE" id="PS51873">
    <property type="entry name" value="TRIAD"/>
    <property type="match status" value="1"/>
</dbReference>
<dbReference type="CDD" id="cd22584">
    <property type="entry name" value="Rcat_RBR_unk"/>
    <property type="match status" value="1"/>
</dbReference>
<dbReference type="OrthoDB" id="10009520at2759"/>
<dbReference type="InterPro" id="IPR044066">
    <property type="entry name" value="TRIAD_supradom"/>
</dbReference>
<feature type="region of interest" description="Disordered" evidence="7">
    <location>
        <begin position="86"/>
        <end position="231"/>
    </location>
</feature>
<dbReference type="Gene3D" id="1.20.120.1750">
    <property type="match status" value="1"/>
</dbReference>
<accession>A0A8K0L467</accession>
<dbReference type="InterPro" id="IPR031127">
    <property type="entry name" value="E3_UB_ligase_RBR"/>
</dbReference>
<dbReference type="GO" id="GO:0008270">
    <property type="term" value="F:zinc ion binding"/>
    <property type="evidence" value="ECO:0007669"/>
    <property type="project" value="UniProtKB-KW"/>
</dbReference>
<feature type="compositionally biased region" description="Pro residues" evidence="7">
    <location>
        <begin position="145"/>
        <end position="161"/>
    </location>
</feature>
<organism evidence="9 10">
    <name type="scientific">Elsinoe batatas</name>
    <dbReference type="NCBI Taxonomy" id="2601811"/>
    <lineage>
        <taxon>Eukaryota</taxon>
        <taxon>Fungi</taxon>
        <taxon>Dikarya</taxon>
        <taxon>Ascomycota</taxon>
        <taxon>Pezizomycotina</taxon>
        <taxon>Dothideomycetes</taxon>
        <taxon>Dothideomycetidae</taxon>
        <taxon>Myriangiales</taxon>
        <taxon>Elsinoaceae</taxon>
        <taxon>Elsinoe</taxon>
    </lineage>
</organism>
<dbReference type="Proteomes" id="UP000809789">
    <property type="component" value="Unassembled WGS sequence"/>
</dbReference>
<feature type="region of interest" description="Disordered" evidence="7">
    <location>
        <begin position="912"/>
        <end position="961"/>
    </location>
</feature>
<protein>
    <recommendedName>
        <fullName evidence="8">RING-type domain-containing protein</fullName>
    </recommendedName>
</protein>
<feature type="region of interest" description="Disordered" evidence="7">
    <location>
        <begin position="260"/>
        <end position="332"/>
    </location>
</feature>
<proteinExistence type="predicted"/>
<dbReference type="GO" id="GO:0004842">
    <property type="term" value="F:ubiquitin-protein transferase activity"/>
    <property type="evidence" value="ECO:0007669"/>
    <property type="project" value="InterPro"/>
</dbReference>
<feature type="compositionally biased region" description="Polar residues" evidence="7">
    <location>
        <begin position="278"/>
        <end position="306"/>
    </location>
</feature>
<feature type="compositionally biased region" description="Basic and acidic residues" evidence="7">
    <location>
        <begin position="780"/>
        <end position="794"/>
    </location>
</feature>
<feature type="compositionally biased region" description="Polar residues" evidence="7">
    <location>
        <begin position="175"/>
        <end position="186"/>
    </location>
</feature>
<feature type="compositionally biased region" description="Low complexity" evidence="7">
    <location>
        <begin position="936"/>
        <end position="946"/>
    </location>
</feature>
<feature type="compositionally biased region" description="Low complexity" evidence="7">
    <location>
        <begin position="95"/>
        <end position="113"/>
    </location>
</feature>
<evidence type="ECO:0000256" key="7">
    <source>
        <dbReference type="SAM" id="MobiDB-lite"/>
    </source>
</evidence>
<keyword evidence="1" id="KW-0808">Transferase</keyword>
<evidence type="ECO:0000256" key="3">
    <source>
        <dbReference type="ARBA" id="ARBA00022737"/>
    </source>
</evidence>
<reference evidence="9" key="1">
    <citation type="submission" date="2021-07" db="EMBL/GenBank/DDBJ databases">
        <title>Elsinoe batatas strain:CRI-CJ2 Genome sequencing and assembly.</title>
        <authorList>
            <person name="Huang L."/>
        </authorList>
    </citation>
    <scope>NUCLEOTIDE SEQUENCE</scope>
    <source>
        <strain evidence="9">CRI-CJ2</strain>
    </source>
</reference>
<evidence type="ECO:0000256" key="1">
    <source>
        <dbReference type="ARBA" id="ARBA00022679"/>
    </source>
</evidence>
<dbReference type="PANTHER" id="PTHR11685">
    <property type="entry name" value="RBR FAMILY RING FINGER AND IBR DOMAIN-CONTAINING"/>
    <property type="match status" value="1"/>
</dbReference>
<dbReference type="SUPFAM" id="SSF57850">
    <property type="entry name" value="RING/U-box"/>
    <property type="match status" value="1"/>
</dbReference>
<evidence type="ECO:0000313" key="10">
    <source>
        <dbReference type="Proteomes" id="UP000809789"/>
    </source>
</evidence>
<evidence type="ECO:0000313" key="9">
    <source>
        <dbReference type="EMBL" id="KAG8628134.1"/>
    </source>
</evidence>
<keyword evidence="6" id="KW-0862">Zinc</keyword>
<keyword evidence="4" id="KW-0863">Zinc-finger</keyword>
<evidence type="ECO:0000256" key="2">
    <source>
        <dbReference type="ARBA" id="ARBA00022723"/>
    </source>
</evidence>
<gene>
    <name evidence="9" type="ORF">KVT40_004007</name>
</gene>
<feature type="compositionally biased region" description="Low complexity" evidence="7">
    <location>
        <begin position="749"/>
        <end position="765"/>
    </location>
</feature>
<dbReference type="AlphaFoldDB" id="A0A8K0L467"/>
<keyword evidence="10" id="KW-1185">Reference proteome</keyword>
<dbReference type="GO" id="GO:0016567">
    <property type="term" value="P:protein ubiquitination"/>
    <property type="evidence" value="ECO:0007669"/>
    <property type="project" value="InterPro"/>
</dbReference>
<feature type="compositionally biased region" description="Basic and acidic residues" evidence="7">
    <location>
        <begin position="949"/>
        <end position="961"/>
    </location>
</feature>
<comment type="caution">
    <text evidence="9">The sequence shown here is derived from an EMBL/GenBank/DDBJ whole genome shotgun (WGS) entry which is preliminary data.</text>
</comment>
<feature type="compositionally biased region" description="Polar residues" evidence="7">
    <location>
        <begin position="318"/>
        <end position="327"/>
    </location>
</feature>
<evidence type="ECO:0000256" key="4">
    <source>
        <dbReference type="ARBA" id="ARBA00022771"/>
    </source>
</evidence>
<keyword evidence="2" id="KW-0479">Metal-binding</keyword>
<evidence type="ECO:0000256" key="6">
    <source>
        <dbReference type="ARBA" id="ARBA00022833"/>
    </source>
</evidence>
<keyword evidence="5" id="KW-0833">Ubl conjugation pathway</keyword>
<sequence length="991" mass="108520">MRREAACDCDFNLFCHKHCIHQVTLLQITYHFLSQCSLPSKAYQYSIAPSPQQRRDCPWMFFDSIINAFTNLSMSTPTIRRSRRIAGQPAATDFSAEPSTSTSTAPATVAAALPAPPAEPARPRTRRVNTHATHEQRARARNRHPPPTLRPAQQHPPPPEGPFTFTHSDPAWPGQNDTATLTTAPTSQPPEIKSESPSADVDMTDAPDIKQEQSDDTQIGSIVVPETTPSTQLQQAYPPLYVLDSDEIAARTRRILAAADNESQAAARRSQGADRNEQTTTARTLQTHSPIPMQSTAPQQIPTSSAPPIGTLQAPPAMSTNTSSSQEAKGPPTHPCVICCDSLPEEDMKQPCRFCKEWFCGECIADMFDRAIDTPTAMPPKCHMIFQLHTGLPLLSPERAQMFRDKFEEWLAIDKVYCPIKTCATFIPERVYHPGQGPAPRFGLFARSQAEKIVAAVIEHPTARHFMRNSGETALDSSGRPQSFHAMKRVKYDSWGALVSDLQNIIDKATRPGVEAHAAAKATLINVAANTWDKIMLRPSSKVTFPMEKPKVIACPTCCIGICLECRQTAHAGKPCDTTVKDHEIAMMAQYGYKQCPVCRTAVKRMFGCSHMQCLCGAHWCWRCEKHIDECGGGCNEGDEEDASDYGEAEYDGISDPGDMMDPADNPLLEPIAQNPVAQAGQQHSDVLAYMAEPADLGVRPPDHEITIPPQGLATDATAARTDAHDMGMPGQGHPPGQGQPPGPPVPDVLPTGPAATTTPATLPGPIQPNPAPSNQPIRPADHQPADLDAGGGRRWEGFAEFGDEPNEPMSSVWTCHHHFKHVTPRSDNWTVKLGSVVECNRCFKKMEIARRNVTPVAPSSKKNPEIKLEPQQEIPVVSAAPTARGPEQHGRVLGVMQGQRPLAFEEAWGTAQASSTVPPPAALLPSSFDSEPPRRSGTSRRNTNTLAAKKEKKEETEREDMPFDCRACNVLYCGECKDIMLERRRAERKR</sequence>
<evidence type="ECO:0000259" key="8">
    <source>
        <dbReference type="PROSITE" id="PS51873"/>
    </source>
</evidence>
<feature type="region of interest" description="Disordered" evidence="7">
    <location>
        <begin position="723"/>
        <end position="794"/>
    </location>
</feature>
<name>A0A8K0L467_9PEZI</name>
<feature type="domain" description="RING-type" evidence="8">
    <location>
        <begin position="332"/>
        <end position="639"/>
    </location>
</feature>
<feature type="compositionally biased region" description="Pro residues" evidence="7">
    <location>
        <begin position="738"/>
        <end position="748"/>
    </location>
</feature>